<dbReference type="Pfam" id="PF06713">
    <property type="entry name" value="bPH_4"/>
    <property type="match status" value="1"/>
</dbReference>
<dbReference type="AlphaFoldDB" id="N4WVA9"/>
<evidence type="ECO:0000313" key="4">
    <source>
        <dbReference type="Proteomes" id="UP000012283"/>
    </source>
</evidence>
<name>N4WVA9_9BACI</name>
<proteinExistence type="predicted"/>
<evidence type="ECO:0000313" key="3">
    <source>
        <dbReference type="EMBL" id="ENH97011.1"/>
    </source>
</evidence>
<keyword evidence="1" id="KW-0812">Transmembrane</keyword>
<keyword evidence="1" id="KW-1133">Transmembrane helix</keyword>
<dbReference type="STRING" id="1308866.J416_08037"/>
<dbReference type="OrthoDB" id="2436858at2"/>
<dbReference type="InterPro" id="IPR009589">
    <property type="entry name" value="PH_YyaB-like"/>
</dbReference>
<organism evidence="3 4">
    <name type="scientific">Gracilibacillus halophilus YIM-C55.5</name>
    <dbReference type="NCBI Taxonomy" id="1308866"/>
    <lineage>
        <taxon>Bacteria</taxon>
        <taxon>Bacillati</taxon>
        <taxon>Bacillota</taxon>
        <taxon>Bacilli</taxon>
        <taxon>Bacillales</taxon>
        <taxon>Bacillaceae</taxon>
        <taxon>Gracilibacillus</taxon>
    </lineage>
</organism>
<evidence type="ECO:0000256" key="1">
    <source>
        <dbReference type="SAM" id="Phobius"/>
    </source>
</evidence>
<sequence length="150" mass="17266">MVFRAKIDTFFVRFISITIIIIGIVTFLPLLLEDGAKFFVIMILLSIFLLISSFILWCAFAVKYVFYQDYLLVKGGPFSSRIPYVNITKVSFTKDIFTGYRILSSRDGIEIFYTNAILGSLKISPKDKRSFINELEKRCSITKNQDEDSL</sequence>
<gene>
    <name evidence="3" type="ORF">J416_08037</name>
</gene>
<comment type="caution">
    <text evidence="3">The sequence shown here is derived from an EMBL/GenBank/DDBJ whole genome shotgun (WGS) entry which is preliminary data.</text>
</comment>
<evidence type="ECO:0000259" key="2">
    <source>
        <dbReference type="Pfam" id="PF06713"/>
    </source>
</evidence>
<dbReference type="eggNOG" id="ENOG5032VFE">
    <property type="taxonomic scope" value="Bacteria"/>
</dbReference>
<feature type="transmembrane region" description="Helical" evidence="1">
    <location>
        <begin position="12"/>
        <end position="32"/>
    </location>
</feature>
<keyword evidence="1" id="KW-0472">Membrane</keyword>
<dbReference type="Proteomes" id="UP000012283">
    <property type="component" value="Unassembled WGS sequence"/>
</dbReference>
<dbReference type="EMBL" id="APML01000025">
    <property type="protein sequence ID" value="ENH97011.1"/>
    <property type="molecule type" value="Genomic_DNA"/>
</dbReference>
<dbReference type="RefSeq" id="WP_003467851.1">
    <property type="nucleotide sequence ID" value="NZ_APML01000025.1"/>
</dbReference>
<dbReference type="GO" id="GO:0030153">
    <property type="term" value="P:bacteriocin immunity"/>
    <property type="evidence" value="ECO:0007669"/>
    <property type="project" value="InterPro"/>
</dbReference>
<protein>
    <recommendedName>
        <fullName evidence="2">Uncharacterized protein YyaB-like PH domain-containing protein</fullName>
    </recommendedName>
</protein>
<feature type="domain" description="Uncharacterized protein YyaB-like PH" evidence="2">
    <location>
        <begin position="63"/>
        <end position="139"/>
    </location>
</feature>
<reference evidence="3 4" key="1">
    <citation type="submission" date="2013-03" db="EMBL/GenBank/DDBJ databases">
        <title>Draft genome sequence of Gracibacillus halophilus YIM-C55.5, a moderately halophilic and thermophilic organism from the Xiaochaidamu salt lake.</title>
        <authorList>
            <person name="Sugumar T."/>
            <person name="Polireddy D.R."/>
            <person name="Antony A."/>
            <person name="Madhava Y.R."/>
            <person name="Sivakumar N."/>
        </authorList>
    </citation>
    <scope>NUCLEOTIDE SEQUENCE [LARGE SCALE GENOMIC DNA]</scope>
    <source>
        <strain evidence="3 4">YIM-C55.5</strain>
    </source>
</reference>
<feature type="transmembrane region" description="Helical" evidence="1">
    <location>
        <begin position="38"/>
        <end position="62"/>
    </location>
</feature>
<keyword evidence="4" id="KW-1185">Reference proteome</keyword>
<accession>N4WVA9</accession>